<dbReference type="InterPro" id="IPR050625">
    <property type="entry name" value="ParA/MinD_ATPase"/>
</dbReference>
<accession>A0A1G9JVA2</accession>
<dbReference type="InterPro" id="IPR027417">
    <property type="entry name" value="P-loop_NTPase"/>
</dbReference>
<dbReference type="STRING" id="686624.SAMN04488242_1474"/>
<sequence>MVESGSDEQEALSIAGWAVERFGAPVVLVTPDPHRAGLAAMRAGVRDMITPDSTVDEYRDVIARNRWAAQSPSIDERRGRVITVASPKGGVGKTTVTTNLAVGLSQLAPESVVLVDLDIHFGDVASALNLLPEYALPDAARAAGGDPLAVKPYLTRHETGLWVVAGSDSPAAADEVTATGVTDLLRSLVQSFSYVVVDTAPGLSEHTLAALDLTDILVLVTGLDVPGVRGLRKEIDTLAQLSLPLEARHIVLNFADAARGLTTADVESTIQAPVDHVLPSSKMVPISVNQGIPLLQSRTKDPVTRQLQQLVERISGQQENKIRRGFFGTRGRKESA</sequence>
<dbReference type="InterPro" id="IPR002586">
    <property type="entry name" value="CobQ/CobB/MinD/ParA_Nub-bd_dom"/>
</dbReference>
<dbReference type="SUPFAM" id="SSF52540">
    <property type="entry name" value="P-loop containing nucleoside triphosphate hydrolases"/>
    <property type="match status" value="1"/>
</dbReference>
<evidence type="ECO:0000313" key="2">
    <source>
        <dbReference type="EMBL" id="SDL41084.1"/>
    </source>
</evidence>
<dbReference type="GO" id="GO:0051782">
    <property type="term" value="P:negative regulation of cell division"/>
    <property type="evidence" value="ECO:0007669"/>
    <property type="project" value="TreeGrafter"/>
</dbReference>
<keyword evidence="3" id="KW-1185">Reference proteome</keyword>
<dbReference type="Pfam" id="PF01656">
    <property type="entry name" value="CbiA"/>
    <property type="match status" value="1"/>
</dbReference>
<dbReference type="GO" id="GO:0009898">
    <property type="term" value="C:cytoplasmic side of plasma membrane"/>
    <property type="evidence" value="ECO:0007669"/>
    <property type="project" value="TreeGrafter"/>
</dbReference>
<dbReference type="PANTHER" id="PTHR43384">
    <property type="entry name" value="SEPTUM SITE-DETERMINING PROTEIN MIND HOMOLOG, CHLOROPLASTIC-RELATED"/>
    <property type="match status" value="1"/>
</dbReference>
<reference evidence="2 3" key="1">
    <citation type="submission" date="2016-10" db="EMBL/GenBank/DDBJ databases">
        <authorList>
            <person name="de Groot N.N."/>
        </authorList>
    </citation>
    <scope>NUCLEOTIDE SEQUENCE [LARGE SCALE GENOMIC DNA]</scope>
    <source>
        <strain evidence="2 3">CGMCC 1.9159</strain>
    </source>
</reference>
<evidence type="ECO:0000259" key="1">
    <source>
        <dbReference type="Pfam" id="PF01656"/>
    </source>
</evidence>
<dbReference type="PANTHER" id="PTHR43384:SF13">
    <property type="entry name" value="SLR0110 PROTEIN"/>
    <property type="match status" value="1"/>
</dbReference>
<organism evidence="2 3">
    <name type="scientific">Tessaracoccus oleiagri</name>
    <dbReference type="NCBI Taxonomy" id="686624"/>
    <lineage>
        <taxon>Bacteria</taxon>
        <taxon>Bacillati</taxon>
        <taxon>Actinomycetota</taxon>
        <taxon>Actinomycetes</taxon>
        <taxon>Propionibacteriales</taxon>
        <taxon>Propionibacteriaceae</taxon>
        <taxon>Tessaracoccus</taxon>
    </lineage>
</organism>
<feature type="domain" description="CobQ/CobB/MinD/ParA nucleotide binding" evidence="1">
    <location>
        <begin position="82"/>
        <end position="293"/>
    </location>
</feature>
<evidence type="ECO:0000313" key="3">
    <source>
        <dbReference type="Proteomes" id="UP000199475"/>
    </source>
</evidence>
<dbReference type="GO" id="GO:0016887">
    <property type="term" value="F:ATP hydrolysis activity"/>
    <property type="evidence" value="ECO:0007669"/>
    <property type="project" value="TreeGrafter"/>
</dbReference>
<name>A0A1G9JVA2_9ACTN</name>
<proteinExistence type="predicted"/>
<protein>
    <submittedName>
        <fullName evidence="2">Pilus assembly protein CpaE</fullName>
    </submittedName>
</protein>
<dbReference type="Gene3D" id="3.40.50.300">
    <property type="entry name" value="P-loop containing nucleotide triphosphate hydrolases"/>
    <property type="match status" value="1"/>
</dbReference>
<dbReference type="GO" id="GO:0005524">
    <property type="term" value="F:ATP binding"/>
    <property type="evidence" value="ECO:0007669"/>
    <property type="project" value="TreeGrafter"/>
</dbReference>
<gene>
    <name evidence="2" type="ORF">SAMN04488242_1474</name>
</gene>
<dbReference type="Proteomes" id="UP000199475">
    <property type="component" value="Unassembled WGS sequence"/>
</dbReference>
<dbReference type="GO" id="GO:0005829">
    <property type="term" value="C:cytosol"/>
    <property type="evidence" value="ECO:0007669"/>
    <property type="project" value="TreeGrafter"/>
</dbReference>
<dbReference type="EMBL" id="FNGP01000002">
    <property type="protein sequence ID" value="SDL41084.1"/>
    <property type="molecule type" value="Genomic_DNA"/>
</dbReference>
<dbReference type="AlphaFoldDB" id="A0A1G9JVA2"/>